<evidence type="ECO:0000313" key="3">
    <source>
        <dbReference type="Proteomes" id="UP000244978"/>
    </source>
</evidence>
<keyword evidence="3" id="KW-1185">Reference proteome</keyword>
<dbReference type="EMBL" id="QEEX01000001">
    <property type="protein sequence ID" value="PWB97531.1"/>
    <property type="molecule type" value="Genomic_DNA"/>
</dbReference>
<name>A0A2U1T0X1_9MICO</name>
<sequence>MPSVPLTASSFADVIEQNDIVALDFWNNSCAPCRVFAPIFEAASDREPNVFFGTINTEAEQELAGAFGIRSVPTVAIYREGIMVYSRPGVPSRTELRRLIATIRDLDMQSIREKLAAR</sequence>
<protein>
    <submittedName>
        <fullName evidence="2">Thiol reductase thioredoxin</fullName>
    </submittedName>
</protein>
<dbReference type="CDD" id="cd02947">
    <property type="entry name" value="TRX_family"/>
    <property type="match status" value="1"/>
</dbReference>
<dbReference type="SUPFAM" id="SSF52833">
    <property type="entry name" value="Thioredoxin-like"/>
    <property type="match status" value="1"/>
</dbReference>
<dbReference type="GO" id="GO:0005829">
    <property type="term" value="C:cytosol"/>
    <property type="evidence" value="ECO:0007669"/>
    <property type="project" value="TreeGrafter"/>
</dbReference>
<organism evidence="2 3">
    <name type="scientific">Homoserinimonas hongtaonis</name>
    <dbReference type="NCBI Taxonomy" id="2079791"/>
    <lineage>
        <taxon>Bacteria</taxon>
        <taxon>Bacillati</taxon>
        <taxon>Actinomycetota</taxon>
        <taxon>Actinomycetes</taxon>
        <taxon>Micrococcales</taxon>
        <taxon>Microbacteriaceae</taxon>
        <taxon>Homoserinimonas</taxon>
    </lineage>
</organism>
<accession>A0A2U1T0X1</accession>
<proteinExistence type="predicted"/>
<evidence type="ECO:0000259" key="1">
    <source>
        <dbReference type="PROSITE" id="PS51352"/>
    </source>
</evidence>
<dbReference type="Proteomes" id="UP000244978">
    <property type="component" value="Unassembled WGS sequence"/>
</dbReference>
<dbReference type="InterPro" id="IPR036249">
    <property type="entry name" value="Thioredoxin-like_sf"/>
</dbReference>
<reference evidence="3" key="1">
    <citation type="submission" date="2018-04" db="EMBL/GenBank/DDBJ databases">
        <authorList>
            <person name="Liu S."/>
            <person name="Wang Z."/>
            <person name="Li J."/>
        </authorList>
    </citation>
    <scope>NUCLEOTIDE SEQUENCE [LARGE SCALE GENOMIC DNA]</scope>
    <source>
        <strain evidence="3">S1194</strain>
    </source>
</reference>
<dbReference type="RefSeq" id="WP_108997464.1">
    <property type="nucleotide sequence ID" value="NZ_QEEX01000001.1"/>
</dbReference>
<evidence type="ECO:0000313" key="2">
    <source>
        <dbReference type="EMBL" id="PWB97531.1"/>
    </source>
</evidence>
<gene>
    <name evidence="2" type="ORF">DF220_06560</name>
</gene>
<comment type="caution">
    <text evidence="2">The sequence shown here is derived from an EMBL/GenBank/DDBJ whole genome shotgun (WGS) entry which is preliminary data.</text>
</comment>
<dbReference type="PROSITE" id="PS51352">
    <property type="entry name" value="THIOREDOXIN_2"/>
    <property type="match status" value="1"/>
</dbReference>
<dbReference type="InterPro" id="IPR013766">
    <property type="entry name" value="Thioredoxin_domain"/>
</dbReference>
<dbReference type="PANTHER" id="PTHR45663">
    <property type="entry name" value="GEO12009P1"/>
    <property type="match status" value="1"/>
</dbReference>
<dbReference type="Gene3D" id="3.40.30.10">
    <property type="entry name" value="Glutaredoxin"/>
    <property type="match status" value="1"/>
</dbReference>
<dbReference type="AlphaFoldDB" id="A0A2U1T0X1"/>
<dbReference type="Pfam" id="PF00085">
    <property type="entry name" value="Thioredoxin"/>
    <property type="match status" value="1"/>
</dbReference>
<dbReference type="PANTHER" id="PTHR45663:SF40">
    <property type="entry name" value="THIOREDOXIN 2"/>
    <property type="match status" value="1"/>
</dbReference>
<dbReference type="GO" id="GO:0015035">
    <property type="term" value="F:protein-disulfide reductase activity"/>
    <property type="evidence" value="ECO:0007669"/>
    <property type="project" value="TreeGrafter"/>
</dbReference>
<feature type="domain" description="Thioredoxin" evidence="1">
    <location>
        <begin position="1"/>
        <end position="105"/>
    </location>
</feature>